<feature type="transmembrane region" description="Helical" evidence="1">
    <location>
        <begin position="67"/>
        <end position="86"/>
    </location>
</feature>
<reference evidence="2 3" key="1">
    <citation type="submission" date="2020-06" db="EMBL/GenBank/DDBJ databases">
        <title>Nonomuraea sp. SMC257, a novel actinomycete isolated from soil.</title>
        <authorList>
            <person name="Chanama M."/>
        </authorList>
    </citation>
    <scope>NUCLEOTIDE SEQUENCE [LARGE SCALE GENOMIC DNA]</scope>
    <source>
        <strain evidence="2 3">SMC257</strain>
    </source>
</reference>
<evidence type="ECO:0000313" key="3">
    <source>
        <dbReference type="Proteomes" id="UP000586042"/>
    </source>
</evidence>
<evidence type="ECO:0000256" key="1">
    <source>
        <dbReference type="SAM" id="Phobius"/>
    </source>
</evidence>
<dbReference type="RefSeq" id="WP_175590854.1">
    <property type="nucleotide sequence ID" value="NZ_JABWGN010000007.1"/>
</dbReference>
<dbReference type="EMBL" id="JABWGN010000007">
    <property type="protein sequence ID" value="NUW33385.1"/>
    <property type="molecule type" value="Genomic_DNA"/>
</dbReference>
<feature type="transmembrane region" description="Helical" evidence="1">
    <location>
        <begin position="36"/>
        <end position="55"/>
    </location>
</feature>
<comment type="caution">
    <text evidence="2">The sequence shown here is derived from an EMBL/GenBank/DDBJ whole genome shotgun (WGS) entry which is preliminary data.</text>
</comment>
<sequence>MPRAIKVVHFILTLQTCLWFLTLALSLALAVAGGGAAWIMPVVAAAWAAVQGWAMKRMPGRLRSTRWILVAIEAAQVVMFLALRAADGTFDSPAALLVNVSEAVVAVVLLLLPSAGRWFDRPRDGTHLTAPRTSDG</sequence>
<dbReference type="Proteomes" id="UP000586042">
    <property type="component" value="Unassembled WGS sequence"/>
</dbReference>
<evidence type="ECO:0000313" key="2">
    <source>
        <dbReference type="EMBL" id="NUW33385.1"/>
    </source>
</evidence>
<keyword evidence="3" id="KW-1185">Reference proteome</keyword>
<keyword evidence="1" id="KW-1133">Transmembrane helix</keyword>
<name>A0A7Y6I9M2_9ACTN</name>
<dbReference type="AlphaFoldDB" id="A0A7Y6I9M2"/>
<accession>A0A7Y6I9M2</accession>
<keyword evidence="1" id="KW-0472">Membrane</keyword>
<proteinExistence type="predicted"/>
<gene>
    <name evidence="2" type="ORF">HTZ77_18400</name>
</gene>
<keyword evidence="1" id="KW-0812">Transmembrane</keyword>
<protein>
    <recommendedName>
        <fullName evidence="4">DUF2568 domain-containing protein</fullName>
    </recommendedName>
</protein>
<evidence type="ECO:0008006" key="4">
    <source>
        <dbReference type="Google" id="ProtNLM"/>
    </source>
</evidence>
<organism evidence="2 3">
    <name type="scientific">Nonomuraea montanisoli</name>
    <dbReference type="NCBI Taxonomy" id="2741721"/>
    <lineage>
        <taxon>Bacteria</taxon>
        <taxon>Bacillati</taxon>
        <taxon>Actinomycetota</taxon>
        <taxon>Actinomycetes</taxon>
        <taxon>Streptosporangiales</taxon>
        <taxon>Streptosporangiaceae</taxon>
        <taxon>Nonomuraea</taxon>
    </lineage>
</organism>
<feature type="transmembrane region" description="Helical" evidence="1">
    <location>
        <begin position="92"/>
        <end position="112"/>
    </location>
</feature>